<dbReference type="InterPro" id="IPR055235">
    <property type="entry name" value="ASD1_cat"/>
</dbReference>
<dbReference type="InterPro" id="IPR013320">
    <property type="entry name" value="ConA-like_dom_sf"/>
</dbReference>
<evidence type="ECO:0000259" key="7">
    <source>
        <dbReference type="SMART" id="SM00813"/>
    </source>
</evidence>
<dbReference type="Proteomes" id="UP000629596">
    <property type="component" value="Unassembled WGS sequence"/>
</dbReference>
<dbReference type="EMBL" id="JACRTI010000001">
    <property type="protein sequence ID" value="MBC8600177.1"/>
    <property type="molecule type" value="Genomic_DNA"/>
</dbReference>
<dbReference type="InterPro" id="IPR010720">
    <property type="entry name" value="Alpha-L-AF_C"/>
</dbReference>
<evidence type="ECO:0000256" key="3">
    <source>
        <dbReference type="ARBA" id="ARBA00012670"/>
    </source>
</evidence>
<keyword evidence="4" id="KW-0732">Signal</keyword>
<dbReference type="GO" id="GO:0046373">
    <property type="term" value="P:L-arabinose metabolic process"/>
    <property type="evidence" value="ECO:0007669"/>
    <property type="project" value="InterPro"/>
</dbReference>
<keyword evidence="6" id="KW-0325">Glycoprotein</keyword>
<evidence type="ECO:0000256" key="2">
    <source>
        <dbReference type="ARBA" id="ARBA00007186"/>
    </source>
</evidence>
<dbReference type="PANTHER" id="PTHR31776:SF0">
    <property type="entry name" value="ALPHA-L-ARABINOFURANOSIDASE 1"/>
    <property type="match status" value="1"/>
</dbReference>
<dbReference type="Gene3D" id="2.60.120.260">
    <property type="entry name" value="Galactose-binding domain-like"/>
    <property type="match status" value="1"/>
</dbReference>
<dbReference type="RefSeq" id="WP_115497721.1">
    <property type="nucleotide sequence ID" value="NZ_JACRTI010000001.1"/>
</dbReference>
<dbReference type="Gene3D" id="3.20.20.80">
    <property type="entry name" value="Glycosidases"/>
    <property type="match status" value="1"/>
</dbReference>
<reference evidence="8 11" key="2">
    <citation type="submission" date="2020-08" db="EMBL/GenBank/DDBJ databases">
        <title>Genome public.</title>
        <authorList>
            <person name="Liu C."/>
            <person name="Sun Q."/>
        </authorList>
    </citation>
    <scope>NUCLEOTIDE SEQUENCE [LARGE SCALE GENOMIC DNA]</scope>
    <source>
        <strain evidence="8 11">426_9</strain>
    </source>
</reference>
<sequence>MKSNSLLLALLLVSCQPEMPVTSSILVDGEGLTVPVNKELYGLTIEEINHAVDGGIYAELIQNRSFEDGVPPLNCPFDPVRRVLTTPNGWTIPFLRPDSVPGWRRFSPTSYMYPDTKELINDKNRRSLLVSVSASAEIGKGGVIADGYQGIPIREGEKYDLSFYIKGASMVPKTVSFTLADSTGNTAFSEVFRVAPAYEWKKYKHTFTATSTTGKAVLTVTTDSSAVFWLDVVSLFPQKTWKERPNGLRPELMELIAALQPKFIRFPGGSFVEGYTAGTYPVWRETIGDIAERKHFWNVWAYGTTNGVGYHEYLQMCEDLNAEPVYVINSGVTSQSRRPRYEDITAMDKLVQDALDAIAYANEPADSIMGALRAKHGHPEPFGLKYVEIGSENYGQEYTKRFALFKKAINEVYPDVTVVSSSYIKGKNRNEWSDTHLYASESFLISNYNRYTAGRYSRRMPPVFIGEFGLSGGTQPGSLRAAIAEACFLVGVENGQDIVRRLAYAPIVGNTKYKMERYPAISFDGGQIAVSPSYHLLQMFGNNRGDEVLKTEVRTYQKPQVTFGRAGIEMFDNSYDFKEVKINNSPVTEGTVMTGSWKVDQGTLIPVPNRWNYLLLGDSTAYDYTFSADIRRTKGSGQIQFRVRDNGLPGEQNDYIGMTIGGGFAELYRQAGGVRDTLCAPVSYPFQSNRWYNVRISCKDEHISCFVDDTLVHDVIIPSIPSLVSTATLDKENNTVILKVVNTTQHEERTELDLQGLNVKNTAEIIQLTGDPDARNTFGKPDAIVPETKEITFSMSGPKVYNFPPNSITIMKLKVD</sequence>
<evidence type="ECO:0000256" key="5">
    <source>
        <dbReference type="ARBA" id="ARBA00022801"/>
    </source>
</evidence>
<organism evidence="9 10">
    <name type="scientific">Parabacteroides acidifaciens</name>
    <dbReference type="NCBI Taxonomy" id="2290935"/>
    <lineage>
        <taxon>Bacteria</taxon>
        <taxon>Pseudomonadati</taxon>
        <taxon>Bacteroidota</taxon>
        <taxon>Bacteroidia</taxon>
        <taxon>Bacteroidales</taxon>
        <taxon>Tannerellaceae</taxon>
        <taxon>Parabacteroides</taxon>
    </lineage>
</organism>
<dbReference type="InterPro" id="IPR010496">
    <property type="entry name" value="AL/BT2_dom"/>
</dbReference>
<comment type="catalytic activity">
    <reaction evidence="1">
        <text>Hydrolysis of terminal non-reducing alpha-L-arabinofuranoside residues in alpha-L-arabinosides.</text>
        <dbReference type="EC" id="3.2.1.55"/>
    </reaction>
</comment>
<evidence type="ECO:0000256" key="1">
    <source>
        <dbReference type="ARBA" id="ARBA00001462"/>
    </source>
</evidence>
<keyword evidence="5" id="KW-0378">Hydrolase</keyword>
<dbReference type="SUPFAM" id="SSF51445">
    <property type="entry name" value="(Trans)glycosidases"/>
    <property type="match status" value="1"/>
</dbReference>
<dbReference type="Gene3D" id="2.60.40.1180">
    <property type="entry name" value="Golgi alpha-mannosidase II"/>
    <property type="match status" value="1"/>
</dbReference>
<feature type="domain" description="Alpha-L-arabinofuranosidase C-terminal" evidence="7">
    <location>
        <begin position="466"/>
        <end position="807"/>
    </location>
</feature>
<reference evidence="9 10" key="1">
    <citation type="submission" date="2018-07" db="EMBL/GenBank/DDBJ databases">
        <title>Parabacteroides acidifaciens nov. sp., isolated from human feces.</title>
        <authorList>
            <person name="Wang Y.J."/>
        </authorList>
    </citation>
    <scope>NUCLEOTIDE SEQUENCE [LARGE SCALE GENOMIC DNA]</scope>
    <source>
        <strain evidence="9 10">426-9</strain>
    </source>
</reference>
<gene>
    <name evidence="9" type="ORF">DWU89_00400</name>
    <name evidence="8" type="ORF">H8784_00395</name>
</gene>
<evidence type="ECO:0000256" key="6">
    <source>
        <dbReference type="ARBA" id="ARBA00023180"/>
    </source>
</evidence>
<comment type="similarity">
    <text evidence="2">Belongs to the glycosyl hydrolase 51 family.</text>
</comment>
<dbReference type="AlphaFoldDB" id="A0A3D8HKJ9"/>
<proteinExistence type="inferred from homology"/>
<dbReference type="SMART" id="SM00813">
    <property type="entry name" value="Alpha-L-AF_C"/>
    <property type="match status" value="1"/>
</dbReference>
<comment type="caution">
    <text evidence="9">The sequence shown here is derived from an EMBL/GenBank/DDBJ whole genome shotgun (WGS) entry which is preliminary data.</text>
</comment>
<accession>A0A3D8HKJ9</accession>
<dbReference type="Proteomes" id="UP000256321">
    <property type="component" value="Unassembled WGS sequence"/>
</dbReference>
<dbReference type="PROSITE" id="PS51257">
    <property type="entry name" value="PROKAR_LIPOPROTEIN"/>
    <property type="match status" value="1"/>
</dbReference>
<keyword evidence="11" id="KW-1185">Reference proteome</keyword>
<dbReference type="SUPFAM" id="SSF49899">
    <property type="entry name" value="Concanavalin A-like lectins/glucanases"/>
    <property type="match status" value="1"/>
</dbReference>
<dbReference type="InterPro" id="IPR051563">
    <property type="entry name" value="Glycosyl_Hydrolase_51"/>
</dbReference>
<evidence type="ECO:0000313" key="11">
    <source>
        <dbReference type="Proteomes" id="UP000629596"/>
    </source>
</evidence>
<evidence type="ECO:0000313" key="10">
    <source>
        <dbReference type="Proteomes" id="UP000256321"/>
    </source>
</evidence>
<dbReference type="SUPFAM" id="SSF49785">
    <property type="entry name" value="Galactose-binding domain-like"/>
    <property type="match status" value="1"/>
</dbReference>
<dbReference type="Pfam" id="PF02018">
    <property type="entry name" value="CBM_4_9"/>
    <property type="match status" value="1"/>
</dbReference>
<dbReference type="SUPFAM" id="SSF51011">
    <property type="entry name" value="Glycosyl hydrolase domain"/>
    <property type="match status" value="1"/>
</dbReference>
<evidence type="ECO:0000313" key="9">
    <source>
        <dbReference type="EMBL" id="RDU51127.1"/>
    </source>
</evidence>
<dbReference type="GO" id="GO:0046556">
    <property type="term" value="F:alpha-L-arabinofuranosidase activity"/>
    <property type="evidence" value="ECO:0007669"/>
    <property type="project" value="UniProtKB-EC"/>
</dbReference>
<dbReference type="EMBL" id="QREV01000001">
    <property type="protein sequence ID" value="RDU51127.1"/>
    <property type="molecule type" value="Genomic_DNA"/>
</dbReference>
<dbReference type="PANTHER" id="PTHR31776">
    <property type="entry name" value="ALPHA-L-ARABINOFURANOSIDASE 1"/>
    <property type="match status" value="1"/>
</dbReference>
<dbReference type="InterPro" id="IPR003305">
    <property type="entry name" value="CenC_carb-bd"/>
</dbReference>
<evidence type="ECO:0000313" key="8">
    <source>
        <dbReference type="EMBL" id="MBC8600177.1"/>
    </source>
</evidence>
<dbReference type="InterPro" id="IPR017853">
    <property type="entry name" value="GH"/>
</dbReference>
<dbReference type="InterPro" id="IPR013780">
    <property type="entry name" value="Glyco_hydro_b"/>
</dbReference>
<dbReference type="Pfam" id="PF22848">
    <property type="entry name" value="ASD1_dom"/>
    <property type="match status" value="1"/>
</dbReference>
<evidence type="ECO:0000256" key="4">
    <source>
        <dbReference type="ARBA" id="ARBA00022729"/>
    </source>
</evidence>
<dbReference type="Pfam" id="PF06439">
    <property type="entry name" value="3keto-disac_hyd"/>
    <property type="match status" value="1"/>
</dbReference>
<protein>
    <recommendedName>
        <fullName evidence="3">non-reducing end alpha-L-arabinofuranosidase</fullName>
        <ecNumber evidence="3">3.2.1.55</ecNumber>
    </recommendedName>
</protein>
<name>A0A3D8HKJ9_9BACT</name>
<dbReference type="EC" id="3.2.1.55" evidence="3"/>
<dbReference type="Pfam" id="PF06964">
    <property type="entry name" value="Alpha-L-AF_C"/>
    <property type="match status" value="1"/>
</dbReference>
<dbReference type="InterPro" id="IPR008979">
    <property type="entry name" value="Galactose-bd-like_sf"/>
</dbReference>